<keyword evidence="3" id="KW-1185">Reference proteome</keyword>
<gene>
    <name evidence="2" type="ORF">V5O48_007118</name>
</gene>
<comment type="caution">
    <text evidence="2">The sequence shown here is derived from an EMBL/GenBank/DDBJ whole genome shotgun (WGS) entry which is preliminary data.</text>
</comment>
<reference evidence="2 3" key="1">
    <citation type="submission" date="2024-02" db="EMBL/GenBank/DDBJ databases">
        <title>A draft genome for the cacao thread blight pathogen Marasmius crinis-equi.</title>
        <authorList>
            <person name="Cohen S.P."/>
            <person name="Baruah I.K."/>
            <person name="Amoako-Attah I."/>
            <person name="Bukari Y."/>
            <person name="Meinhardt L.W."/>
            <person name="Bailey B.A."/>
        </authorList>
    </citation>
    <scope>NUCLEOTIDE SEQUENCE [LARGE SCALE GENOMIC DNA]</scope>
    <source>
        <strain evidence="2 3">GH-76</strain>
    </source>
</reference>
<evidence type="ECO:0000313" key="2">
    <source>
        <dbReference type="EMBL" id="KAL0574845.1"/>
    </source>
</evidence>
<name>A0ABR3FI47_9AGAR</name>
<dbReference type="EMBL" id="JBAHYK010000360">
    <property type="protein sequence ID" value="KAL0574845.1"/>
    <property type="molecule type" value="Genomic_DNA"/>
</dbReference>
<feature type="compositionally biased region" description="Acidic residues" evidence="1">
    <location>
        <begin position="826"/>
        <end position="858"/>
    </location>
</feature>
<feature type="region of interest" description="Disordered" evidence="1">
    <location>
        <begin position="814"/>
        <end position="858"/>
    </location>
</feature>
<feature type="region of interest" description="Disordered" evidence="1">
    <location>
        <begin position="631"/>
        <end position="658"/>
    </location>
</feature>
<evidence type="ECO:0000256" key="1">
    <source>
        <dbReference type="SAM" id="MobiDB-lite"/>
    </source>
</evidence>
<protein>
    <recommendedName>
        <fullName evidence="4">CxC2-like cysteine cluster KDZ transposase-associated domain-containing protein</fullName>
    </recommendedName>
</protein>
<accession>A0ABR3FI47</accession>
<dbReference type="Proteomes" id="UP001465976">
    <property type="component" value="Unassembled WGS sequence"/>
</dbReference>
<organism evidence="2 3">
    <name type="scientific">Marasmius crinis-equi</name>
    <dbReference type="NCBI Taxonomy" id="585013"/>
    <lineage>
        <taxon>Eukaryota</taxon>
        <taxon>Fungi</taxon>
        <taxon>Dikarya</taxon>
        <taxon>Basidiomycota</taxon>
        <taxon>Agaricomycotina</taxon>
        <taxon>Agaricomycetes</taxon>
        <taxon>Agaricomycetidae</taxon>
        <taxon>Agaricales</taxon>
        <taxon>Marasmiineae</taxon>
        <taxon>Marasmiaceae</taxon>
        <taxon>Marasmius</taxon>
    </lineage>
</organism>
<proteinExistence type="predicted"/>
<evidence type="ECO:0008006" key="4">
    <source>
        <dbReference type="Google" id="ProtNLM"/>
    </source>
</evidence>
<dbReference type="Pfam" id="PF18758">
    <property type="entry name" value="KDZ"/>
    <property type="match status" value="1"/>
</dbReference>
<dbReference type="PANTHER" id="PTHR33104:SF2">
    <property type="entry name" value="CXC3 LIKE CYSTEINE CLUSTER DOMAIN-CONTAINING PROTEIN"/>
    <property type="match status" value="1"/>
</dbReference>
<dbReference type="InterPro" id="IPR040521">
    <property type="entry name" value="KDZ"/>
</dbReference>
<dbReference type="PANTHER" id="PTHR33104">
    <property type="entry name" value="SI:DKEY-29D5.2"/>
    <property type="match status" value="1"/>
</dbReference>
<sequence>MRDIHSFTGKTSTYDFYRATELQTDGAGIRVPSSRYRPLLRIIRQWRFLHMIVRSGAGHQLESISGDSAVEGRLSIRCPSCPYPDINLPPGWNVDNPNNRLLYALRLCMDANFRLKEQLVSSHSRDPALVDGLGYFVKRKPYDAWVESKGDTDEISTCVPLAALTKQNTKFSKGLRYTGVGGICCGRSEMIVKLANLKKGERYSTMDYLFGVAMNMSIQLTWILLMYDICCQWFVKLGQRMLEWPVAAFVRRVLSVIPGIGKLHEPGHKQEEHQQYSLNFIRGAASTDGEAMERIWAEHNKLGNASRTMGPGARQDFLEACFGFWNWLKYSGMGASLRSRYARALKDRNLQMEAHEGLTGNLPPPLVQKWEGMCVAWEDAPWPRRDVSNPFEVVEEYQTQADCLRELALDDERQLKGGGIEYPSISPSAFVALVLDVRQSQQKLKDQLKAQRRDPTSRQTTKITEQRNAMRRVLVSLENLRRVYMPGLEQYLKEANLPDLNPDWHPEDVPLYLPSDLPHDRRSRLCVSELLDIEARLQHARCLDSLHGLRHTLRVKSRMILFKNTNVRGQRDSGHSREVINRVVFRARAFAETYREARAAYKNLVGEGEWENRLHILKDCDVQSLRDPALVRVGPGRRGTNEEDEPSRDATRPMEEAGISLIPPDRTEWEHRTKHGTGESRRVISWIWTGGGKLDLEDGADENENEVLRTEWCKSRARMKRAEEEVLLVKEEMRRTLEYLSWTASQWERVSPAEHNAESTLREGMEAYRLCQADIQRDLLRSFRVCWKHPLSEMELMVEVEQDEESGETARTVFDLDAEGQHDCDGDADDDFGSEVEDELGADRDVDEAVSDEDDGGV</sequence>
<evidence type="ECO:0000313" key="3">
    <source>
        <dbReference type="Proteomes" id="UP001465976"/>
    </source>
</evidence>